<keyword evidence="2" id="KW-0378">Hydrolase</keyword>
<keyword evidence="1" id="KW-0479">Metal-binding</keyword>
<reference evidence="5" key="1">
    <citation type="submission" date="2022-07" db="EMBL/GenBank/DDBJ databases">
        <title>Taxonomic analysis of Microcella humidisoli nov. sp., isolated from riverside soil.</title>
        <authorList>
            <person name="Molina K.M."/>
            <person name="Kim S.B."/>
        </authorList>
    </citation>
    <scope>NUCLEOTIDE SEQUENCE</scope>
    <source>
        <strain evidence="5">MMS21-STM10</strain>
    </source>
</reference>
<dbReference type="RefSeq" id="WP_255159817.1">
    <property type="nucleotide sequence ID" value="NZ_CP101497.1"/>
</dbReference>
<dbReference type="InterPro" id="IPR023696">
    <property type="entry name" value="Ureohydrolase_dom_sf"/>
</dbReference>
<accession>A0ABY5FWK2</accession>
<gene>
    <name evidence="5" type="ORF">NNL39_00765</name>
</gene>
<dbReference type="EMBL" id="CP101497">
    <property type="protein sequence ID" value="UTT62686.1"/>
    <property type="molecule type" value="Genomic_DNA"/>
</dbReference>
<dbReference type="Pfam" id="PF00491">
    <property type="entry name" value="Arginase"/>
    <property type="match status" value="1"/>
</dbReference>
<name>A0ABY5FWK2_9MICO</name>
<evidence type="ECO:0000256" key="2">
    <source>
        <dbReference type="ARBA" id="ARBA00022801"/>
    </source>
</evidence>
<dbReference type="Proteomes" id="UP001060039">
    <property type="component" value="Chromosome"/>
</dbReference>
<dbReference type="PROSITE" id="PS51409">
    <property type="entry name" value="ARGINASE_2"/>
    <property type="match status" value="1"/>
</dbReference>
<organism evidence="5 6">
    <name type="scientific">Microcella humidisoli</name>
    <dbReference type="NCBI Taxonomy" id="2963406"/>
    <lineage>
        <taxon>Bacteria</taxon>
        <taxon>Bacillati</taxon>
        <taxon>Actinomycetota</taxon>
        <taxon>Actinomycetes</taxon>
        <taxon>Micrococcales</taxon>
        <taxon>Microbacteriaceae</taxon>
        <taxon>Microcella</taxon>
    </lineage>
</organism>
<evidence type="ECO:0000256" key="1">
    <source>
        <dbReference type="ARBA" id="ARBA00022723"/>
    </source>
</evidence>
<keyword evidence="6" id="KW-1185">Reference proteome</keyword>
<evidence type="ECO:0000313" key="5">
    <source>
        <dbReference type="EMBL" id="UTT62686.1"/>
    </source>
</evidence>
<sequence>MTSTFLVVPQWQGSGSSRAMRLVDGAHAIRADLPSAATRLIEVPLEAGDSEGTGILRYSSIRLVRERLERELAELDDMPIIIGGDCGVEYAGIEHAARAGRVILLWADAHADLNTAETSPSKAFHGMVLRSLVDAGVVDAADVLLLGVRDLDEAEAQFIESSGMPHIDPTEVGARVAERVATARADGVEPVLYAHVDLDVLDPAVFGGVGFPAPFGVSLEQLTTALGAARAELPLVGAGLTEFAPAPEREAVPGDSAGATDVDGDEGSADALTVILRILAALSR</sequence>
<dbReference type="PANTHER" id="PTHR43782:SF3">
    <property type="entry name" value="ARGINASE"/>
    <property type="match status" value="1"/>
</dbReference>
<dbReference type="CDD" id="cd09999">
    <property type="entry name" value="Arginase-like_1"/>
    <property type="match status" value="1"/>
</dbReference>
<evidence type="ECO:0000256" key="4">
    <source>
        <dbReference type="PROSITE-ProRule" id="PRU00742"/>
    </source>
</evidence>
<dbReference type="InterPro" id="IPR006035">
    <property type="entry name" value="Ureohydrolase"/>
</dbReference>
<keyword evidence="3" id="KW-0464">Manganese</keyword>
<dbReference type="Gene3D" id="3.40.800.10">
    <property type="entry name" value="Ureohydrolase domain"/>
    <property type="match status" value="1"/>
</dbReference>
<comment type="similarity">
    <text evidence="4">Belongs to the arginase family.</text>
</comment>
<dbReference type="SUPFAM" id="SSF52768">
    <property type="entry name" value="Arginase/deacetylase"/>
    <property type="match status" value="1"/>
</dbReference>
<dbReference type="PANTHER" id="PTHR43782">
    <property type="entry name" value="ARGINASE"/>
    <property type="match status" value="1"/>
</dbReference>
<evidence type="ECO:0000313" key="6">
    <source>
        <dbReference type="Proteomes" id="UP001060039"/>
    </source>
</evidence>
<evidence type="ECO:0000256" key="3">
    <source>
        <dbReference type="ARBA" id="ARBA00023211"/>
    </source>
</evidence>
<protein>
    <submittedName>
        <fullName evidence="5">Arginase family protein</fullName>
    </submittedName>
</protein>
<proteinExistence type="inferred from homology"/>